<feature type="transmembrane region" description="Helical" evidence="2">
    <location>
        <begin position="196"/>
        <end position="215"/>
    </location>
</feature>
<feature type="transmembrane region" description="Helical" evidence="2">
    <location>
        <begin position="645"/>
        <end position="663"/>
    </location>
</feature>
<evidence type="ECO:0000313" key="4">
    <source>
        <dbReference type="Proteomes" id="UP000217103"/>
    </source>
</evidence>
<feature type="transmembrane region" description="Helical" evidence="2">
    <location>
        <begin position="533"/>
        <end position="557"/>
    </location>
</feature>
<feature type="transmembrane region" description="Helical" evidence="2">
    <location>
        <begin position="480"/>
        <end position="513"/>
    </location>
</feature>
<proteinExistence type="predicted"/>
<feature type="transmembrane region" description="Helical" evidence="2">
    <location>
        <begin position="446"/>
        <end position="468"/>
    </location>
</feature>
<dbReference type="EMBL" id="FNKK01000002">
    <property type="protein sequence ID" value="SDQ33708.1"/>
    <property type="molecule type" value="Genomic_DNA"/>
</dbReference>
<feature type="compositionally biased region" description="Low complexity" evidence="1">
    <location>
        <begin position="1"/>
        <end position="20"/>
    </location>
</feature>
<keyword evidence="2" id="KW-1133">Transmembrane helix</keyword>
<keyword evidence="2" id="KW-0812">Transmembrane</keyword>
<feature type="transmembrane region" description="Helical" evidence="2">
    <location>
        <begin position="407"/>
        <end position="426"/>
    </location>
</feature>
<keyword evidence="2" id="KW-0472">Membrane</keyword>
<dbReference type="OrthoDB" id="4320047at2"/>
<evidence type="ECO:0000256" key="1">
    <source>
        <dbReference type="SAM" id="MobiDB-lite"/>
    </source>
</evidence>
<dbReference type="SUPFAM" id="SSF53474">
    <property type="entry name" value="alpha/beta-Hydrolases"/>
    <property type="match status" value="1"/>
</dbReference>
<dbReference type="InterPro" id="IPR029058">
    <property type="entry name" value="AB_hydrolase_fold"/>
</dbReference>
<feature type="region of interest" description="Disordered" evidence="1">
    <location>
        <begin position="1"/>
        <end position="72"/>
    </location>
</feature>
<feature type="transmembrane region" description="Helical" evidence="2">
    <location>
        <begin position="620"/>
        <end position="639"/>
    </location>
</feature>
<evidence type="ECO:0008006" key="5">
    <source>
        <dbReference type="Google" id="ProtNLM"/>
    </source>
</evidence>
<accession>A0A1H1A216</accession>
<dbReference type="RefSeq" id="WP_093257044.1">
    <property type="nucleotide sequence ID" value="NZ_FNKK01000002.1"/>
</dbReference>
<feature type="region of interest" description="Disordered" evidence="1">
    <location>
        <begin position="113"/>
        <end position="136"/>
    </location>
</feature>
<dbReference type="AlphaFoldDB" id="A0A1H1A216"/>
<gene>
    <name evidence="3" type="ORF">SAMN04489764_0275</name>
</gene>
<dbReference type="STRING" id="35622.SAMN04489764_0275"/>
<sequence>MPGDTTQTPAPLPGGTAPGYAVPPRTASPEGRTRTGGARVGGPRSGPVRSDEAETRGSDAGTEPGAGTPGGRIVELRVHGVGGARPESLLNDPNPRLVDGDAIAGFYRRAGEADDAAGGGDGRSGTRRDGAGTGAGGHGGGDVIVEAYSWGGLTSRSAVRALWLLLLPFTLANVAGWMCPADLARRPLLFRAFRTAARWAALAVTLNLVLLVTWICVDYLGYQCGADPACAGLSRLWPPPWAADHPARRILLAAAVPLALVALQTLLARRSARRYEGFRPPAVDGEPEPTCSGAAAPGGLGHRGFWNGGRTVQRLGVAHVSAALALVALLIVHLAHAATVSVRTAATPGDTAGVSTLVLGVAALTGALALLVAEQHRERLGRSSPGTRIPRGRRFALLPRFPRRPEIGLLVPATAALVWAGVYAWTRPPAPTVPGEPPGMAEALRLGGAGVVALLVPLAAVLAVAAVTRRGPRSGPRFRWCAPLVVLVLALAGMNAVLLGVLVQVAGALGAVVFDAAPAEPYGIAVFPAVRDLAAALVILPVAVGVVFVAVQAVLYARARFGREREEVRAEYLAADGVPSPGSGLVSAVAGGDVPHAARGWAGRVAGARRIARVPLDADLLLTALAGAVVVAVIVRWTWPGPLTTAATAVAAVLPVIGVGLLYNGWRDPQRRRTIGVLWDIGTFWPRSYHPLAPPAYAERAVPELQRRMRRLHDDGERVVLAAHSQGSVLVAAALLQPGRGPRDHAVGLVTFGSPLLKLYARGFPAYIDEEVLGRITGARVPYWENLYYPTDPVAGPVRTAGCRDRRLLDPATSIFRRGDRPPPIRGHGGYWKDSALRAAVRRAAGLSASAHSAPSDGSPPVPSP</sequence>
<evidence type="ECO:0000256" key="2">
    <source>
        <dbReference type="SAM" id="Phobius"/>
    </source>
</evidence>
<reference evidence="3 4" key="1">
    <citation type="submission" date="2016-10" db="EMBL/GenBank/DDBJ databases">
        <authorList>
            <person name="de Groot N.N."/>
        </authorList>
    </citation>
    <scope>NUCLEOTIDE SEQUENCE [LARGE SCALE GENOMIC DNA]</scope>
    <source>
        <strain evidence="3 4">DSM 43794</strain>
    </source>
</reference>
<evidence type="ECO:0000313" key="3">
    <source>
        <dbReference type="EMBL" id="SDQ33708.1"/>
    </source>
</evidence>
<feature type="transmembrane region" description="Helical" evidence="2">
    <location>
        <begin position="354"/>
        <end position="373"/>
    </location>
</feature>
<protein>
    <recommendedName>
        <fullName evidence="5">Integral membrane protein</fullName>
    </recommendedName>
</protein>
<dbReference type="Proteomes" id="UP000217103">
    <property type="component" value="Unassembled WGS sequence"/>
</dbReference>
<feature type="transmembrane region" description="Helical" evidence="2">
    <location>
        <begin position="315"/>
        <end position="334"/>
    </location>
</feature>
<feature type="transmembrane region" description="Helical" evidence="2">
    <location>
        <begin position="250"/>
        <end position="268"/>
    </location>
</feature>
<feature type="transmembrane region" description="Helical" evidence="2">
    <location>
        <begin position="162"/>
        <end position="184"/>
    </location>
</feature>
<organism evidence="3 4">
    <name type="scientific">Thermostaphylospora chromogena</name>
    <dbReference type="NCBI Taxonomy" id="35622"/>
    <lineage>
        <taxon>Bacteria</taxon>
        <taxon>Bacillati</taxon>
        <taxon>Actinomycetota</taxon>
        <taxon>Actinomycetes</taxon>
        <taxon>Streptosporangiales</taxon>
        <taxon>Thermomonosporaceae</taxon>
        <taxon>Thermostaphylospora</taxon>
    </lineage>
</organism>
<keyword evidence="4" id="KW-1185">Reference proteome</keyword>
<name>A0A1H1A216_9ACTN</name>